<dbReference type="Pfam" id="PF10670">
    <property type="entry name" value="DUF4198"/>
    <property type="match status" value="1"/>
</dbReference>
<comment type="caution">
    <text evidence="2">The sequence shown here is derived from an EMBL/GenBank/DDBJ whole genome shotgun (WGS) entry which is preliminary data.</text>
</comment>
<name>A0A437QIE5_9GAMM</name>
<dbReference type="SUPFAM" id="SSF49478">
    <property type="entry name" value="Cna protein B-type domain"/>
    <property type="match status" value="1"/>
</dbReference>
<proteinExistence type="predicted"/>
<sequence length="274" mass="30020">MVSNKQWLSATTTAVGLLAAMFSLQLSAHTMTVVPSHYVQSKTGGWVSVDVSATNMTFQWDKGIPLDNFKVFTPDGQQGKVGSVYQGKRKSQADVELATEGTYRLELGNGSRFFTSYELKGERKRLMANKKDRAAQLPAGAEKVVTTQGNSRSMAFITVNKPSDAVLVLTNKGLEFQFDRHPADIVATEEVTVTLLMNGKPAAGVELDLSRDGELYRNEPERMHHKTDASGKFSFTAPVAGRYLLEASYQADVNNELADKVREGFTLSFEAALP</sequence>
<keyword evidence="3" id="KW-1185">Reference proteome</keyword>
<keyword evidence="1" id="KW-0732">Signal</keyword>
<evidence type="ECO:0000313" key="2">
    <source>
        <dbReference type="EMBL" id="RVU34323.1"/>
    </source>
</evidence>
<dbReference type="Proteomes" id="UP000283077">
    <property type="component" value="Unassembled WGS sequence"/>
</dbReference>
<feature type="signal peptide" evidence="1">
    <location>
        <begin position="1"/>
        <end position="28"/>
    </location>
</feature>
<dbReference type="AlphaFoldDB" id="A0A437QIE5"/>
<gene>
    <name evidence="2" type="ORF">EOE67_15755</name>
</gene>
<dbReference type="EMBL" id="SACS01000019">
    <property type="protein sequence ID" value="RVU34323.1"/>
    <property type="molecule type" value="Genomic_DNA"/>
</dbReference>
<protein>
    <submittedName>
        <fullName evidence="2">DUF4198 domain-containing protein</fullName>
    </submittedName>
</protein>
<reference evidence="2 3" key="1">
    <citation type="submission" date="2019-01" db="EMBL/GenBank/DDBJ databases">
        <authorList>
            <person name="Chen W.-M."/>
        </authorList>
    </citation>
    <scope>NUCLEOTIDE SEQUENCE [LARGE SCALE GENOMIC DNA]</scope>
    <source>
        <strain evidence="2 3">KYPC3</strain>
    </source>
</reference>
<organism evidence="2 3">
    <name type="scientific">Rheinheimera riviphila</name>
    <dbReference type="NCBI Taxonomy" id="1834037"/>
    <lineage>
        <taxon>Bacteria</taxon>
        <taxon>Pseudomonadati</taxon>
        <taxon>Pseudomonadota</taxon>
        <taxon>Gammaproteobacteria</taxon>
        <taxon>Chromatiales</taxon>
        <taxon>Chromatiaceae</taxon>
        <taxon>Rheinheimera</taxon>
    </lineage>
</organism>
<evidence type="ECO:0000313" key="3">
    <source>
        <dbReference type="Proteomes" id="UP000283077"/>
    </source>
</evidence>
<dbReference type="OrthoDB" id="5943at2"/>
<evidence type="ECO:0000256" key="1">
    <source>
        <dbReference type="SAM" id="SignalP"/>
    </source>
</evidence>
<dbReference type="InterPro" id="IPR019613">
    <property type="entry name" value="DUF4198"/>
</dbReference>
<accession>A0A437QIE5</accession>
<feature type="chain" id="PRO_5019474693" evidence="1">
    <location>
        <begin position="29"/>
        <end position="274"/>
    </location>
</feature>
<dbReference type="RefSeq" id="WP_127700295.1">
    <property type="nucleotide sequence ID" value="NZ_SACS01000019.1"/>
</dbReference>